<evidence type="ECO:0000256" key="7">
    <source>
        <dbReference type="PROSITE-ProRule" id="PRU00221"/>
    </source>
</evidence>
<dbReference type="Pfam" id="PF04158">
    <property type="entry name" value="Sof1"/>
    <property type="match status" value="1"/>
</dbReference>
<evidence type="ECO:0000256" key="2">
    <source>
        <dbReference type="ARBA" id="ARBA00005649"/>
    </source>
</evidence>
<evidence type="ECO:0000256" key="5">
    <source>
        <dbReference type="ARBA" id="ARBA00023242"/>
    </source>
</evidence>
<dbReference type="PhylomeDB" id="A0A0G4HH84"/>
<evidence type="ECO:0000256" key="3">
    <source>
        <dbReference type="ARBA" id="ARBA00022574"/>
    </source>
</evidence>
<dbReference type="Pfam" id="PF00400">
    <property type="entry name" value="WD40"/>
    <property type="match status" value="3"/>
</dbReference>
<reference evidence="10" key="1">
    <citation type="submission" date="2014-11" db="EMBL/GenBank/DDBJ databases">
        <authorList>
            <person name="Otto D Thomas"/>
            <person name="Naeem Raeece"/>
        </authorList>
    </citation>
    <scope>NUCLEOTIDE SEQUENCE</scope>
</reference>
<comment type="similarity">
    <text evidence="2">Belongs to the WD repeat DCAF13/WDSOF1 family.</text>
</comment>
<dbReference type="PROSITE" id="PS50082">
    <property type="entry name" value="WD_REPEATS_2"/>
    <property type="match status" value="2"/>
</dbReference>
<dbReference type="InterPro" id="IPR051733">
    <property type="entry name" value="WD_repeat_DCAF13/WDSOF1"/>
</dbReference>
<evidence type="ECO:0000313" key="10">
    <source>
        <dbReference type="EMBL" id="CEM43455.1"/>
    </source>
</evidence>
<comment type="subcellular location">
    <subcellularLocation>
        <location evidence="1">Nucleus</location>
        <location evidence="1">Nucleolus</location>
    </subcellularLocation>
</comment>
<evidence type="ECO:0000259" key="9">
    <source>
        <dbReference type="Pfam" id="PF04158"/>
    </source>
</evidence>
<evidence type="ECO:0000256" key="8">
    <source>
        <dbReference type="SAM" id="MobiDB-lite"/>
    </source>
</evidence>
<evidence type="ECO:0000256" key="1">
    <source>
        <dbReference type="ARBA" id="ARBA00004604"/>
    </source>
</evidence>
<dbReference type="InterPro" id="IPR001680">
    <property type="entry name" value="WD40_rpt"/>
</dbReference>
<dbReference type="VEuPathDB" id="CryptoDB:Cvel_27547"/>
<keyword evidence="3 7" id="KW-0853">WD repeat</keyword>
<keyword evidence="4" id="KW-0677">Repeat</keyword>
<dbReference type="PROSITE" id="PS50294">
    <property type="entry name" value="WD_REPEATS_REGION"/>
    <property type="match status" value="1"/>
</dbReference>
<feature type="domain" description="Sof1-like protein" evidence="9">
    <location>
        <begin position="158"/>
        <end position="243"/>
    </location>
</feature>
<dbReference type="GO" id="GO:0032040">
    <property type="term" value="C:small-subunit processome"/>
    <property type="evidence" value="ECO:0007669"/>
    <property type="project" value="TreeGrafter"/>
</dbReference>
<dbReference type="EMBL" id="CDMZ01002691">
    <property type="protein sequence ID" value="CEM43455.1"/>
    <property type="molecule type" value="Genomic_DNA"/>
</dbReference>
<organism evidence="10">
    <name type="scientific">Chromera velia CCMP2878</name>
    <dbReference type="NCBI Taxonomy" id="1169474"/>
    <lineage>
        <taxon>Eukaryota</taxon>
        <taxon>Sar</taxon>
        <taxon>Alveolata</taxon>
        <taxon>Colpodellida</taxon>
        <taxon>Chromeraceae</taxon>
        <taxon>Chromera</taxon>
    </lineage>
</organism>
<evidence type="ECO:0000256" key="6">
    <source>
        <dbReference type="ARBA" id="ARBA00023274"/>
    </source>
</evidence>
<dbReference type="Gene3D" id="2.130.10.10">
    <property type="entry name" value="YVTN repeat-like/Quinoprotein amine dehydrogenase"/>
    <property type="match status" value="1"/>
</dbReference>
<feature type="region of interest" description="Disordered" evidence="8">
    <location>
        <begin position="218"/>
        <end position="270"/>
    </location>
</feature>
<dbReference type="InterPro" id="IPR036322">
    <property type="entry name" value="WD40_repeat_dom_sf"/>
</dbReference>
<accession>A0A0G4HH84</accession>
<dbReference type="SMART" id="SM00320">
    <property type="entry name" value="WD40"/>
    <property type="match status" value="4"/>
</dbReference>
<dbReference type="SUPFAM" id="SSF50978">
    <property type="entry name" value="WD40 repeat-like"/>
    <property type="match status" value="1"/>
</dbReference>
<keyword evidence="6" id="KW-0687">Ribonucleoprotein</keyword>
<dbReference type="InterPro" id="IPR015943">
    <property type="entry name" value="WD40/YVTN_repeat-like_dom_sf"/>
</dbReference>
<feature type="repeat" description="WD" evidence="7">
    <location>
        <begin position="132"/>
        <end position="166"/>
    </location>
</feature>
<dbReference type="AlphaFoldDB" id="A0A0G4HH84"/>
<keyword evidence="5" id="KW-0539">Nucleus</keyword>
<dbReference type="InterPro" id="IPR007287">
    <property type="entry name" value="Sof1"/>
</dbReference>
<dbReference type="PANTHER" id="PTHR22851:SF0">
    <property type="entry name" value="DDB1- AND CUL4-ASSOCIATED FACTOR 13"/>
    <property type="match status" value="1"/>
</dbReference>
<gene>
    <name evidence="10" type="ORF">Cvel_27547</name>
</gene>
<proteinExistence type="inferred from homology"/>
<dbReference type="PANTHER" id="PTHR22851">
    <property type="entry name" value="U3 SMALL NUCLEOLAR RNA U3 SNORNA ASSOCIATED PROTEIN"/>
    <property type="match status" value="1"/>
</dbReference>
<feature type="repeat" description="WD" evidence="7">
    <location>
        <begin position="92"/>
        <end position="114"/>
    </location>
</feature>
<name>A0A0G4HH84_9ALVE</name>
<protein>
    <recommendedName>
        <fullName evidence="9">Sof1-like protein domain-containing protein</fullName>
    </recommendedName>
</protein>
<dbReference type="GO" id="GO:0000462">
    <property type="term" value="P:maturation of SSU-rRNA from tricistronic rRNA transcript (SSU-rRNA, 5.8S rRNA, LSU-rRNA)"/>
    <property type="evidence" value="ECO:0007669"/>
    <property type="project" value="TreeGrafter"/>
</dbReference>
<evidence type="ECO:0000256" key="4">
    <source>
        <dbReference type="ARBA" id="ARBA00022737"/>
    </source>
</evidence>
<sequence length="270" mass="30673">MSVNGCRFSPAEPNMFASSGSDNSVILYDLRANTPLRKCIMKMRSNALAFNPHYPLSFCVANDDSSLYTFDIRNMKEASHVHRDFVNAAMDVKFSPTGLEILGASFDGTIRIWERLGMRSRDVYHTRRMHRVLCCEFSPDSRFVVSGSADTNVRIWKAKASEALGPRPQREKRAIAYREALKKKFGHMPEIKRIIRHHHVPKYIKNAGEKRKVMKEAQKRKEENRIRHSKPGTVERTRATKQAVLGIGSSKIDREGKGRGQRAFDVGAAP</sequence>